<dbReference type="PANTHER" id="PTHR47258">
    <property type="match status" value="1"/>
</dbReference>
<proteinExistence type="predicted"/>
<dbReference type="GO" id="GO:0008270">
    <property type="term" value="F:zinc ion binding"/>
    <property type="evidence" value="ECO:0007669"/>
    <property type="project" value="UniProtKB-KW"/>
</dbReference>
<evidence type="ECO:0000256" key="1">
    <source>
        <dbReference type="PROSITE-ProRule" id="PRU00175"/>
    </source>
</evidence>
<accession>A0A813EMF4</accession>
<dbReference type="SUPFAM" id="SSF57850">
    <property type="entry name" value="RING/U-box"/>
    <property type="match status" value="1"/>
</dbReference>
<dbReference type="InterPro" id="IPR013083">
    <property type="entry name" value="Znf_RING/FYVE/PHD"/>
</dbReference>
<reference evidence="3" key="1">
    <citation type="submission" date="2021-02" db="EMBL/GenBank/DDBJ databases">
        <authorList>
            <person name="Dougan E. K."/>
            <person name="Rhodes N."/>
            <person name="Thang M."/>
            <person name="Chan C."/>
        </authorList>
    </citation>
    <scope>NUCLEOTIDE SEQUENCE</scope>
</reference>
<keyword evidence="1" id="KW-0863">Zinc-finger</keyword>
<sequence length="218" mass="23706">MGCCDSKLESGGPTIAGEIQRYGRRDNSRLEAGDTTAWPISKRPAASQQPQCQHAGVASYEDRMGGFKRRPSKRVRLPSAANSVTQMSPEISRLQFREVRPEDYELLCLLDEGVVKRNTAPFSSVRALPLVASEELETSDCQVCLSRLPAGPGAKVPRLPCGHAAFHLECISKWLTSCSARCPVCQASILEAPDIGHGEPLVVQNENSHPCAREEHAA</sequence>
<dbReference type="OrthoDB" id="8062037at2759"/>
<keyword evidence="1" id="KW-0479">Metal-binding</keyword>
<dbReference type="SMART" id="SM00184">
    <property type="entry name" value="RING"/>
    <property type="match status" value="1"/>
</dbReference>
<organism evidence="3 4">
    <name type="scientific">Polarella glacialis</name>
    <name type="common">Dinoflagellate</name>
    <dbReference type="NCBI Taxonomy" id="89957"/>
    <lineage>
        <taxon>Eukaryota</taxon>
        <taxon>Sar</taxon>
        <taxon>Alveolata</taxon>
        <taxon>Dinophyceae</taxon>
        <taxon>Suessiales</taxon>
        <taxon>Suessiaceae</taxon>
        <taxon>Polarella</taxon>
    </lineage>
</organism>
<dbReference type="InterPro" id="IPR044249">
    <property type="entry name" value="XERICO-like"/>
</dbReference>
<dbReference type="Proteomes" id="UP000654075">
    <property type="component" value="Unassembled WGS sequence"/>
</dbReference>
<evidence type="ECO:0000259" key="2">
    <source>
        <dbReference type="PROSITE" id="PS50089"/>
    </source>
</evidence>
<dbReference type="AlphaFoldDB" id="A0A813EMF4"/>
<dbReference type="Pfam" id="PF13639">
    <property type="entry name" value="zf-RING_2"/>
    <property type="match status" value="1"/>
</dbReference>
<evidence type="ECO:0000313" key="4">
    <source>
        <dbReference type="Proteomes" id="UP000654075"/>
    </source>
</evidence>
<dbReference type="EMBL" id="CAJNNV010013587">
    <property type="protein sequence ID" value="CAE8601833.1"/>
    <property type="molecule type" value="Genomic_DNA"/>
</dbReference>
<dbReference type="Gene3D" id="3.30.40.10">
    <property type="entry name" value="Zinc/RING finger domain, C3HC4 (zinc finger)"/>
    <property type="match status" value="1"/>
</dbReference>
<comment type="caution">
    <text evidence="3">The sequence shown here is derived from an EMBL/GenBank/DDBJ whole genome shotgun (WGS) entry which is preliminary data.</text>
</comment>
<keyword evidence="1" id="KW-0862">Zinc</keyword>
<dbReference type="PROSITE" id="PS50089">
    <property type="entry name" value="ZF_RING_2"/>
    <property type="match status" value="1"/>
</dbReference>
<dbReference type="InterPro" id="IPR001841">
    <property type="entry name" value="Znf_RING"/>
</dbReference>
<keyword evidence="4" id="KW-1185">Reference proteome</keyword>
<feature type="domain" description="RING-type" evidence="2">
    <location>
        <begin position="141"/>
        <end position="186"/>
    </location>
</feature>
<name>A0A813EMF4_POLGL</name>
<evidence type="ECO:0000313" key="3">
    <source>
        <dbReference type="EMBL" id="CAE8601833.1"/>
    </source>
</evidence>
<dbReference type="PANTHER" id="PTHR47258:SF1">
    <property type="entry name" value="E3 UBIQUITIN-PROTEIN LIGASE XERICO-RELATED"/>
    <property type="match status" value="1"/>
</dbReference>
<gene>
    <name evidence="3" type="ORF">PGLA1383_LOCUS20106</name>
</gene>
<protein>
    <recommendedName>
        <fullName evidence="2">RING-type domain-containing protein</fullName>
    </recommendedName>
</protein>